<keyword evidence="12" id="KW-1185">Reference proteome</keyword>
<dbReference type="InterPro" id="IPR051681">
    <property type="entry name" value="Ser/Thr_Kinases-Pseudokinases"/>
</dbReference>
<evidence type="ECO:0000256" key="5">
    <source>
        <dbReference type="ARBA" id="ARBA00022840"/>
    </source>
</evidence>
<dbReference type="Pfam" id="PF07714">
    <property type="entry name" value="PK_Tyr_Ser-Thr"/>
    <property type="match status" value="1"/>
</dbReference>
<evidence type="ECO:0000256" key="7">
    <source>
        <dbReference type="SAM" id="MobiDB-lite"/>
    </source>
</evidence>
<dbReference type="PRINTS" id="PR00109">
    <property type="entry name" value="TYRKINASE"/>
</dbReference>
<keyword evidence="5 6" id="KW-0067">ATP-binding</keyword>
<keyword evidence="2" id="KW-0808">Transferase</keyword>
<proteinExistence type="predicted"/>
<dbReference type="GO" id="GO:0005524">
    <property type="term" value="F:ATP binding"/>
    <property type="evidence" value="ECO:0007669"/>
    <property type="project" value="UniProtKB-UniRule"/>
</dbReference>
<evidence type="ECO:0000256" key="4">
    <source>
        <dbReference type="ARBA" id="ARBA00022777"/>
    </source>
</evidence>
<feature type="region of interest" description="Disordered" evidence="7">
    <location>
        <begin position="277"/>
        <end position="362"/>
    </location>
</feature>
<keyword evidence="3 6" id="KW-0547">Nucleotide-binding</keyword>
<keyword evidence="1" id="KW-0723">Serine/threonine-protein kinase</keyword>
<evidence type="ECO:0000259" key="10">
    <source>
        <dbReference type="PROSITE" id="PS50011"/>
    </source>
</evidence>
<feature type="chain" id="PRO_5043407806" description="Protein kinase domain-containing protein" evidence="9">
    <location>
        <begin position="23"/>
        <end position="685"/>
    </location>
</feature>
<dbReference type="SUPFAM" id="SSF49870">
    <property type="entry name" value="Osmotin, thaumatin-like protein"/>
    <property type="match status" value="1"/>
</dbReference>
<evidence type="ECO:0000256" key="6">
    <source>
        <dbReference type="PROSITE-ProRule" id="PRU10141"/>
    </source>
</evidence>
<dbReference type="InterPro" id="IPR000719">
    <property type="entry name" value="Prot_kinase_dom"/>
</dbReference>
<evidence type="ECO:0000256" key="2">
    <source>
        <dbReference type="ARBA" id="ARBA00022679"/>
    </source>
</evidence>
<feature type="compositionally biased region" description="Polar residues" evidence="7">
    <location>
        <begin position="316"/>
        <end position="330"/>
    </location>
</feature>
<dbReference type="InterPro" id="IPR008271">
    <property type="entry name" value="Ser/Thr_kinase_AS"/>
</dbReference>
<keyword evidence="4" id="KW-0418">Kinase</keyword>
<accession>A0AAW1T654</accession>
<sequence length="685" mass="73047">MRYQALWLLVSLQASTYYILSGQEVGPYINLINKCNYPILVDVGALNGTSYPNAYELAPSGTTDAATFQTITLAGQWPNGLAYVTRVNGTVATQVHLDIPIGGSFDTYHIDLQSGYSVPADIEPYGLIGNPAQGLTCCPRYCSISNVNAICQAPDVDDNGACENVDGTGSVATAATRAFKNACPSASTFVGDTMGANGASVNGSCGRGTNYNINFCPSAPGVCPAPPAPAPGAQPVAQGKSSSSDTGAIAGGVVGGVVGAALVLLIAFLLARRQQKGKQRRQEPHLMPQTISSPWDPAPVAEKPKWYQRWRPSPKPSASSLPTESGMTIDSSQSSLQLTGGSKMTNSGFKTQKTSATAGRRYFPSLPQKGSIAFDDLGIEQLGQADVRSQLASSVEEEEWELPKGVKDDLEKIWMIDSKQLQVAVDDTGQPVMLGKGAYGTIEGLGGWAPGPVIIKVFKGTLGVRTVAIKVIHNNSSKEQARFVREIATLRALHDPNIVMFLGASLQRNKTMLVMEYLPNGNLWDALRADTQGKLGWYGRGRRIALDVAAGMAYLHSKRIVHLDLKTPNILLDEHQTARVADIGLGKTLAGVDVKASSATFLWAAPEQLQALPCTEAADVFSFGVILWEICSGEPPLQRSMRKLRVPGECPQTVVDLISRCVSIDPAARPRMDEAFTILEATLAK</sequence>
<dbReference type="Proteomes" id="UP001485043">
    <property type="component" value="Unassembled WGS sequence"/>
</dbReference>
<dbReference type="PROSITE" id="PS51367">
    <property type="entry name" value="THAUMATIN_2"/>
    <property type="match status" value="1"/>
</dbReference>
<gene>
    <name evidence="11" type="ORF">WJX84_000430</name>
</gene>
<dbReference type="InterPro" id="IPR011009">
    <property type="entry name" value="Kinase-like_dom_sf"/>
</dbReference>
<dbReference type="SMART" id="SM00205">
    <property type="entry name" value="THN"/>
    <property type="match status" value="1"/>
</dbReference>
<evidence type="ECO:0000256" key="3">
    <source>
        <dbReference type="ARBA" id="ARBA00022741"/>
    </source>
</evidence>
<organism evidence="11 12">
    <name type="scientific">Apatococcus fuscideae</name>
    <dbReference type="NCBI Taxonomy" id="2026836"/>
    <lineage>
        <taxon>Eukaryota</taxon>
        <taxon>Viridiplantae</taxon>
        <taxon>Chlorophyta</taxon>
        <taxon>core chlorophytes</taxon>
        <taxon>Trebouxiophyceae</taxon>
        <taxon>Chlorellales</taxon>
        <taxon>Chlorellaceae</taxon>
        <taxon>Apatococcus</taxon>
    </lineage>
</organism>
<dbReference type="Gene3D" id="2.60.110.10">
    <property type="entry name" value="Thaumatin"/>
    <property type="match status" value="1"/>
</dbReference>
<feature type="binding site" evidence="6">
    <location>
        <position position="456"/>
    </location>
    <ligand>
        <name>ATP</name>
        <dbReference type="ChEBI" id="CHEBI:30616"/>
    </ligand>
</feature>
<dbReference type="GO" id="GO:0004674">
    <property type="term" value="F:protein serine/threonine kinase activity"/>
    <property type="evidence" value="ECO:0007669"/>
    <property type="project" value="UniProtKB-KW"/>
</dbReference>
<dbReference type="Gene3D" id="1.10.510.10">
    <property type="entry name" value="Transferase(Phosphotransferase) domain 1"/>
    <property type="match status" value="1"/>
</dbReference>
<feature type="transmembrane region" description="Helical" evidence="8">
    <location>
        <begin position="248"/>
        <end position="271"/>
    </location>
</feature>
<dbReference type="Pfam" id="PF00314">
    <property type="entry name" value="Thaumatin"/>
    <property type="match status" value="1"/>
</dbReference>
<name>A0AAW1T654_9CHLO</name>
<keyword evidence="8" id="KW-0472">Membrane</keyword>
<dbReference type="PANTHER" id="PTHR44329:SF288">
    <property type="entry name" value="MITOGEN-ACTIVATED PROTEIN KINASE KINASE KINASE 20"/>
    <property type="match status" value="1"/>
</dbReference>
<dbReference type="PROSITE" id="PS00107">
    <property type="entry name" value="PROTEIN_KINASE_ATP"/>
    <property type="match status" value="1"/>
</dbReference>
<evidence type="ECO:0000313" key="11">
    <source>
        <dbReference type="EMBL" id="KAK9864517.1"/>
    </source>
</evidence>
<reference evidence="11 12" key="1">
    <citation type="journal article" date="2024" name="Nat. Commun.">
        <title>Phylogenomics reveals the evolutionary origins of lichenization in chlorophyte algae.</title>
        <authorList>
            <person name="Puginier C."/>
            <person name="Libourel C."/>
            <person name="Otte J."/>
            <person name="Skaloud P."/>
            <person name="Haon M."/>
            <person name="Grisel S."/>
            <person name="Petersen M."/>
            <person name="Berrin J.G."/>
            <person name="Delaux P.M."/>
            <person name="Dal Grande F."/>
            <person name="Keller J."/>
        </authorList>
    </citation>
    <scope>NUCLEOTIDE SEQUENCE [LARGE SCALE GENOMIC DNA]</scope>
    <source>
        <strain evidence="11 12">SAG 2523</strain>
    </source>
</reference>
<keyword evidence="9" id="KW-0732">Signal</keyword>
<dbReference type="SMART" id="SM00220">
    <property type="entry name" value="S_TKc"/>
    <property type="match status" value="1"/>
</dbReference>
<evidence type="ECO:0000256" key="8">
    <source>
        <dbReference type="SAM" id="Phobius"/>
    </source>
</evidence>
<evidence type="ECO:0000313" key="12">
    <source>
        <dbReference type="Proteomes" id="UP001485043"/>
    </source>
</evidence>
<dbReference type="PANTHER" id="PTHR44329">
    <property type="entry name" value="SERINE/THREONINE-PROTEIN KINASE TNNI3K-RELATED"/>
    <property type="match status" value="1"/>
</dbReference>
<dbReference type="InterPro" id="IPR001938">
    <property type="entry name" value="Thaumatin"/>
</dbReference>
<keyword evidence="8" id="KW-1133">Transmembrane helix</keyword>
<dbReference type="EMBL" id="JALJOV010000343">
    <property type="protein sequence ID" value="KAK9864517.1"/>
    <property type="molecule type" value="Genomic_DNA"/>
</dbReference>
<feature type="compositionally biased region" description="Low complexity" evidence="7">
    <location>
        <begin position="331"/>
        <end position="342"/>
    </location>
</feature>
<keyword evidence="8" id="KW-0812">Transmembrane</keyword>
<dbReference type="InterPro" id="IPR017441">
    <property type="entry name" value="Protein_kinase_ATP_BS"/>
</dbReference>
<comment type="caution">
    <text evidence="11">The sequence shown here is derived from an EMBL/GenBank/DDBJ whole genome shotgun (WGS) entry which is preliminary data.</text>
</comment>
<feature type="domain" description="Protein kinase" evidence="10">
    <location>
        <begin position="428"/>
        <end position="683"/>
    </location>
</feature>
<dbReference type="PROSITE" id="PS50011">
    <property type="entry name" value="PROTEIN_KINASE_DOM"/>
    <property type="match status" value="1"/>
</dbReference>
<dbReference type="PROSITE" id="PS00108">
    <property type="entry name" value="PROTEIN_KINASE_ST"/>
    <property type="match status" value="1"/>
</dbReference>
<feature type="compositionally biased region" description="Polar residues" evidence="7">
    <location>
        <begin position="343"/>
        <end position="357"/>
    </location>
</feature>
<feature type="signal peptide" evidence="9">
    <location>
        <begin position="1"/>
        <end position="22"/>
    </location>
</feature>
<dbReference type="InterPro" id="IPR037176">
    <property type="entry name" value="Osmotin/thaumatin-like_sf"/>
</dbReference>
<evidence type="ECO:0000256" key="9">
    <source>
        <dbReference type="SAM" id="SignalP"/>
    </source>
</evidence>
<dbReference type="AlphaFoldDB" id="A0AAW1T654"/>
<dbReference type="SUPFAM" id="SSF56112">
    <property type="entry name" value="Protein kinase-like (PK-like)"/>
    <property type="match status" value="1"/>
</dbReference>
<protein>
    <recommendedName>
        <fullName evidence="10">Protein kinase domain-containing protein</fullName>
    </recommendedName>
</protein>
<dbReference type="InterPro" id="IPR001245">
    <property type="entry name" value="Ser-Thr/Tyr_kinase_cat_dom"/>
</dbReference>
<evidence type="ECO:0000256" key="1">
    <source>
        <dbReference type="ARBA" id="ARBA00022527"/>
    </source>
</evidence>